<dbReference type="SUPFAM" id="SSF54106">
    <property type="entry name" value="LysM domain"/>
    <property type="match status" value="1"/>
</dbReference>
<dbReference type="Ensembl" id="ENSXMAT00000027313.1">
    <property type="protein sequence ID" value="ENSXMAP00000030508.1"/>
    <property type="gene ID" value="ENSXMAG00000022620.1"/>
</dbReference>
<dbReference type="InParanoid" id="A0A3B5QHX0"/>
<keyword evidence="3" id="KW-1185">Reference proteome</keyword>
<dbReference type="SMART" id="SM00257">
    <property type="entry name" value="LysM"/>
    <property type="match status" value="1"/>
</dbReference>
<feature type="domain" description="LysM" evidence="1">
    <location>
        <begin position="10"/>
        <end position="53"/>
    </location>
</feature>
<sequence>MEKKKPPGTVEFIVGSDDSINSIALKFNITPNKLVQLNKLFARSVYPGQVRGLKLSIWADLHRHYRLADYLLAIHCHYRNCLFPT</sequence>
<dbReference type="AlphaFoldDB" id="A0A3B5QHX0"/>
<dbReference type="PROSITE" id="PS51782">
    <property type="entry name" value="LYSM"/>
    <property type="match status" value="1"/>
</dbReference>
<protein>
    <recommendedName>
        <fullName evidence="1">LysM domain-containing protein</fullName>
    </recommendedName>
</protein>
<organism evidence="2 3">
    <name type="scientific">Xiphophorus maculatus</name>
    <name type="common">Southern platyfish</name>
    <name type="synonym">Platypoecilus maculatus</name>
    <dbReference type="NCBI Taxonomy" id="8083"/>
    <lineage>
        <taxon>Eukaryota</taxon>
        <taxon>Metazoa</taxon>
        <taxon>Chordata</taxon>
        <taxon>Craniata</taxon>
        <taxon>Vertebrata</taxon>
        <taxon>Euteleostomi</taxon>
        <taxon>Actinopterygii</taxon>
        <taxon>Neopterygii</taxon>
        <taxon>Teleostei</taxon>
        <taxon>Neoteleostei</taxon>
        <taxon>Acanthomorphata</taxon>
        <taxon>Ovalentaria</taxon>
        <taxon>Atherinomorphae</taxon>
        <taxon>Cyprinodontiformes</taxon>
        <taxon>Poeciliidae</taxon>
        <taxon>Poeciliinae</taxon>
        <taxon>Xiphophorus</taxon>
    </lineage>
</organism>
<proteinExistence type="predicted"/>
<accession>A0A3B5QHX0</accession>
<dbReference type="GeneTree" id="ENSGT00940000155141"/>
<dbReference type="Gene3D" id="3.10.350.10">
    <property type="entry name" value="LysM domain"/>
    <property type="match status" value="1"/>
</dbReference>
<evidence type="ECO:0000313" key="3">
    <source>
        <dbReference type="Proteomes" id="UP000002852"/>
    </source>
</evidence>
<reference evidence="2" key="3">
    <citation type="submission" date="2025-08" db="UniProtKB">
        <authorList>
            <consortium name="Ensembl"/>
        </authorList>
    </citation>
    <scope>IDENTIFICATION</scope>
    <source>
        <strain evidence="2">JP 163 A</strain>
    </source>
</reference>
<dbReference type="InterPro" id="IPR018392">
    <property type="entry name" value="LysM"/>
</dbReference>
<name>A0A3B5QHX0_XIPMA</name>
<dbReference type="InterPro" id="IPR036779">
    <property type="entry name" value="LysM_dom_sf"/>
</dbReference>
<evidence type="ECO:0000313" key="2">
    <source>
        <dbReference type="Ensembl" id="ENSXMAP00000030508.1"/>
    </source>
</evidence>
<evidence type="ECO:0000259" key="1">
    <source>
        <dbReference type="PROSITE" id="PS51782"/>
    </source>
</evidence>
<reference evidence="3" key="2">
    <citation type="journal article" date="2013" name="Nat. Genet.">
        <title>The genome of the platyfish, Xiphophorus maculatus, provides insights into evolutionary adaptation and several complex traits.</title>
        <authorList>
            <person name="Schartl M."/>
            <person name="Walter R.B."/>
            <person name="Shen Y."/>
            <person name="Garcia T."/>
            <person name="Catchen J."/>
            <person name="Amores A."/>
            <person name="Braasch I."/>
            <person name="Chalopin D."/>
            <person name="Volff J.N."/>
            <person name="Lesch K.P."/>
            <person name="Bisazza A."/>
            <person name="Minx P."/>
            <person name="Hillier L."/>
            <person name="Wilson R.K."/>
            <person name="Fuerstenberg S."/>
            <person name="Boore J."/>
            <person name="Searle S."/>
            <person name="Postlethwait J.H."/>
            <person name="Warren W.C."/>
        </authorList>
    </citation>
    <scope>NUCLEOTIDE SEQUENCE [LARGE SCALE GENOMIC DNA]</scope>
    <source>
        <strain evidence="3">JP 163 A</strain>
    </source>
</reference>
<dbReference type="Pfam" id="PF01476">
    <property type="entry name" value="LysM"/>
    <property type="match status" value="1"/>
</dbReference>
<reference evidence="2" key="4">
    <citation type="submission" date="2025-09" db="UniProtKB">
        <authorList>
            <consortium name="Ensembl"/>
        </authorList>
    </citation>
    <scope>IDENTIFICATION</scope>
    <source>
        <strain evidence="2">JP 163 A</strain>
    </source>
</reference>
<reference evidence="3" key="1">
    <citation type="submission" date="2012-01" db="EMBL/GenBank/DDBJ databases">
        <authorList>
            <person name="Walter R."/>
            <person name="Schartl M."/>
            <person name="Warren W."/>
        </authorList>
    </citation>
    <scope>NUCLEOTIDE SEQUENCE [LARGE SCALE GENOMIC DNA]</scope>
    <source>
        <strain evidence="3">JP 163 A</strain>
    </source>
</reference>
<dbReference type="Proteomes" id="UP000002852">
    <property type="component" value="Unassembled WGS sequence"/>
</dbReference>